<evidence type="ECO:0000256" key="9">
    <source>
        <dbReference type="SAM" id="MobiDB-lite"/>
    </source>
</evidence>
<dbReference type="Proteomes" id="UP001152747">
    <property type="component" value="Unassembled WGS sequence"/>
</dbReference>
<feature type="compositionally biased region" description="Polar residues" evidence="9">
    <location>
        <begin position="735"/>
        <end position="748"/>
    </location>
</feature>
<feature type="coiled-coil region" evidence="8">
    <location>
        <begin position="552"/>
        <end position="721"/>
    </location>
</feature>
<dbReference type="GO" id="GO:0023041">
    <property type="term" value="P:neuronal signal transduction"/>
    <property type="evidence" value="ECO:0007669"/>
    <property type="project" value="InterPro"/>
</dbReference>
<feature type="compositionally biased region" description="Basic and acidic residues" evidence="9">
    <location>
        <begin position="338"/>
        <end position="347"/>
    </location>
</feature>
<feature type="transmembrane region" description="Helical" evidence="10">
    <location>
        <begin position="383"/>
        <end position="401"/>
    </location>
</feature>
<feature type="compositionally biased region" description="Polar residues" evidence="9">
    <location>
        <begin position="279"/>
        <end position="289"/>
    </location>
</feature>
<feature type="compositionally biased region" description="Low complexity" evidence="9">
    <location>
        <begin position="848"/>
        <end position="857"/>
    </location>
</feature>
<dbReference type="GO" id="GO:0006935">
    <property type="term" value="P:chemotaxis"/>
    <property type="evidence" value="ECO:0007669"/>
    <property type="project" value="TreeGrafter"/>
</dbReference>
<evidence type="ECO:0000256" key="3">
    <source>
        <dbReference type="ARBA" id="ARBA00022692"/>
    </source>
</evidence>
<comment type="subcellular location">
    <subcellularLocation>
        <location evidence="1">Nucleus membrane</location>
        <topology evidence="1">Multi-pass membrane protein</topology>
    </subcellularLocation>
    <subcellularLocation>
        <location evidence="2">Rough endoplasmic reticulum membrane</location>
        <topology evidence="2">Multi-pass membrane protein</topology>
    </subcellularLocation>
</comment>
<evidence type="ECO:0000256" key="8">
    <source>
        <dbReference type="SAM" id="Coils"/>
    </source>
</evidence>
<feature type="compositionally biased region" description="Low complexity" evidence="9">
    <location>
        <begin position="463"/>
        <end position="477"/>
    </location>
</feature>
<organism evidence="11 12">
    <name type="scientific">Caenorhabditis angaria</name>
    <dbReference type="NCBI Taxonomy" id="860376"/>
    <lineage>
        <taxon>Eukaryota</taxon>
        <taxon>Metazoa</taxon>
        <taxon>Ecdysozoa</taxon>
        <taxon>Nematoda</taxon>
        <taxon>Chromadorea</taxon>
        <taxon>Rhabditida</taxon>
        <taxon>Rhabditina</taxon>
        <taxon>Rhabditomorpha</taxon>
        <taxon>Rhabditoidea</taxon>
        <taxon>Rhabditidae</taxon>
        <taxon>Peloderinae</taxon>
        <taxon>Caenorhabditis</taxon>
    </lineage>
</organism>
<feature type="region of interest" description="Disordered" evidence="9">
    <location>
        <begin position="405"/>
        <end position="431"/>
    </location>
</feature>
<dbReference type="OrthoDB" id="10071111at2759"/>
<evidence type="ECO:0000256" key="5">
    <source>
        <dbReference type="ARBA" id="ARBA00022989"/>
    </source>
</evidence>
<proteinExistence type="predicted"/>
<comment type="caution">
    <text evidence="11">The sequence shown here is derived from an EMBL/GenBank/DDBJ whole genome shotgun (WGS) entry which is preliminary data.</text>
</comment>
<evidence type="ECO:0000256" key="1">
    <source>
        <dbReference type="ARBA" id="ARBA00004232"/>
    </source>
</evidence>
<keyword evidence="12" id="KW-1185">Reference proteome</keyword>
<evidence type="ECO:0000256" key="7">
    <source>
        <dbReference type="ARBA" id="ARBA00023242"/>
    </source>
</evidence>
<evidence type="ECO:0000256" key="2">
    <source>
        <dbReference type="ARBA" id="ARBA00004269"/>
    </source>
</evidence>
<dbReference type="PANTHER" id="PTHR13289:SF6">
    <property type="entry name" value="MACOILIN"/>
    <property type="match status" value="1"/>
</dbReference>
<dbReference type="GO" id="GO:0031965">
    <property type="term" value="C:nuclear membrane"/>
    <property type="evidence" value="ECO:0007669"/>
    <property type="project" value="UniProtKB-SubCell"/>
</dbReference>
<dbReference type="InterPro" id="IPR019130">
    <property type="entry name" value="Macoilin"/>
</dbReference>
<name>A0A9P1I5T4_9PELO</name>
<feature type="compositionally biased region" description="Low complexity" evidence="9">
    <location>
        <begin position="405"/>
        <end position="426"/>
    </location>
</feature>
<keyword evidence="3 10" id="KW-0812">Transmembrane</keyword>
<evidence type="ECO:0000256" key="6">
    <source>
        <dbReference type="ARBA" id="ARBA00023136"/>
    </source>
</evidence>
<feature type="region of interest" description="Disordered" evidence="9">
    <location>
        <begin position="458"/>
        <end position="504"/>
    </location>
</feature>
<feature type="compositionally biased region" description="Polar residues" evidence="9">
    <location>
        <begin position="491"/>
        <end position="504"/>
    </location>
</feature>
<dbReference type="GO" id="GO:0008017">
    <property type="term" value="F:microtubule binding"/>
    <property type="evidence" value="ECO:0007669"/>
    <property type="project" value="TreeGrafter"/>
</dbReference>
<evidence type="ECO:0000313" key="12">
    <source>
        <dbReference type="Proteomes" id="UP001152747"/>
    </source>
</evidence>
<feature type="transmembrane region" description="Helical" evidence="10">
    <location>
        <begin position="206"/>
        <end position="227"/>
    </location>
</feature>
<dbReference type="AlphaFoldDB" id="A0A9P1I5T4"/>
<keyword evidence="6 10" id="KW-0472">Membrane</keyword>
<keyword evidence="8" id="KW-0175">Coiled coil</keyword>
<dbReference type="EMBL" id="CANHGI010000001">
    <property type="protein sequence ID" value="CAI5438616.1"/>
    <property type="molecule type" value="Genomic_DNA"/>
</dbReference>
<feature type="transmembrane region" description="Helical" evidence="10">
    <location>
        <begin position="29"/>
        <end position="48"/>
    </location>
</feature>
<keyword evidence="7" id="KW-0539">Nucleus</keyword>
<feature type="compositionally biased region" description="Low complexity" evidence="9">
    <location>
        <begin position="303"/>
        <end position="314"/>
    </location>
</feature>
<evidence type="ECO:0000256" key="4">
    <source>
        <dbReference type="ARBA" id="ARBA00022824"/>
    </source>
</evidence>
<gene>
    <name evidence="11" type="ORF">CAMP_LOCUS1253</name>
</gene>
<evidence type="ECO:0000313" key="11">
    <source>
        <dbReference type="EMBL" id="CAI5438616.1"/>
    </source>
</evidence>
<feature type="region of interest" description="Disordered" evidence="9">
    <location>
        <begin position="726"/>
        <end position="756"/>
    </location>
</feature>
<dbReference type="GO" id="GO:0030867">
    <property type="term" value="C:rough endoplasmic reticulum membrane"/>
    <property type="evidence" value="ECO:0007669"/>
    <property type="project" value="UniProtKB-SubCell"/>
</dbReference>
<sequence>MQKRARLLDNKMKRIHINRRGRTDYKDSLSLPLAYMRLTLCWLTIVTLGAFTGFRVELLWPFWLMIRAAYESMHKNQHPVSALANPNTTKFSVFFVCVTATSDLICYLFIPVRMLIFIATTYVWINLIWHTHGGFVRTINTMYNGERSQSGLILVLTAMVIGFELFLRVRFDYYVQLSRGGDQGSSLPIFWTNNVSPTLPRSLNGFFGSHCIGYPVVLVTFSLQYYFNEWKMRRRQSYVCAKNEQLYRILVESLPAEYEGPKDYTSSCIDDDCYFDTAPPTTSSNSNQPMVAITGSGGATSYPNNNGTPTQTTNSKKNGYNKGRNDQKKGVKKNGTPPEKKSKDHNETNNNGYDSDDECCWNAKNEYSTSSDSKSGGISVIRILLDFSIWIFSGIGSAFIGTSRNSHNSNNSNLNGTSKSSNGSSRNNKKKNMEYVEETTSNYYEDTCEKLQNERLNNHDLSTSNNGGSKNNKVTNNRSSLKTTRLPVKSMPTSSKCDNKPESSMINDQTEAFTREIEELRCELNTKRNIEEDMKLTIRMLESNDSRLTQTISHLRMRLDQMENKCNSLEKHRETDKINLEQAEAKYTSLTSRKVELEQALIAERKARNEDTGKKMDLAEHQREKERQLEKEVDRLRVELKIKEESNCEYELELASLRRYKEKNDIDEIRMELKILKDKSSHLEAALASENKLKQELFRALGDAKASNKCLEKKVADLEIELRNRPHIVDDDTTNSDQSSPHQNNSAMGSPIPPSNKIPLSINIMNRETPKLISPIGSKLGTNVVSTGGLVGISPPDYHMAMNHTKPPPPINNYTYRYNQFQPHSSTGEHMLFDTPPSMSIPPPSVVSNNTTLSSSTCAPSDLSRHMGKFGAPSNPITRTN</sequence>
<keyword evidence="5 10" id="KW-1133">Transmembrane helix</keyword>
<feature type="region of interest" description="Disordered" evidence="9">
    <location>
        <begin position="279"/>
        <end position="355"/>
    </location>
</feature>
<evidence type="ECO:0000256" key="10">
    <source>
        <dbReference type="SAM" id="Phobius"/>
    </source>
</evidence>
<reference evidence="11" key="1">
    <citation type="submission" date="2022-11" db="EMBL/GenBank/DDBJ databases">
        <authorList>
            <person name="Kikuchi T."/>
        </authorList>
    </citation>
    <scope>NUCLEOTIDE SEQUENCE</scope>
    <source>
        <strain evidence="11">PS1010</strain>
    </source>
</reference>
<feature type="transmembrane region" description="Helical" evidence="10">
    <location>
        <begin position="151"/>
        <end position="169"/>
    </location>
</feature>
<accession>A0A9P1I5T4</accession>
<protein>
    <recommendedName>
        <fullName evidence="13">Macoilin</fullName>
    </recommendedName>
</protein>
<feature type="transmembrane region" description="Helical" evidence="10">
    <location>
        <begin position="116"/>
        <end position="139"/>
    </location>
</feature>
<keyword evidence="4" id="KW-0256">Endoplasmic reticulum</keyword>
<feature type="region of interest" description="Disordered" evidence="9">
    <location>
        <begin position="848"/>
        <end position="881"/>
    </location>
</feature>
<dbReference type="Pfam" id="PF09726">
    <property type="entry name" value="Macoilin"/>
    <property type="match status" value="2"/>
</dbReference>
<dbReference type="PANTHER" id="PTHR13289">
    <property type="entry name" value="PROTEIN PHOSPHATASE 1-BINDING PROTEIN BIFOCAL"/>
    <property type="match status" value="1"/>
</dbReference>
<evidence type="ECO:0008006" key="13">
    <source>
        <dbReference type="Google" id="ProtNLM"/>
    </source>
</evidence>